<gene>
    <name evidence="3" type="ORF">AGERDE_LOCUS12394</name>
</gene>
<reference evidence="3" key="1">
    <citation type="submission" date="2021-06" db="EMBL/GenBank/DDBJ databases">
        <authorList>
            <person name="Kallberg Y."/>
            <person name="Tangrot J."/>
            <person name="Rosling A."/>
        </authorList>
    </citation>
    <scope>NUCLEOTIDE SEQUENCE</scope>
    <source>
        <strain evidence="3">MT106</strain>
    </source>
</reference>
<proteinExistence type="predicted"/>
<feature type="non-terminal residue" evidence="3">
    <location>
        <position position="374"/>
    </location>
</feature>
<dbReference type="Proteomes" id="UP000789831">
    <property type="component" value="Unassembled WGS sequence"/>
</dbReference>
<keyword evidence="1" id="KW-0238">DNA-binding</keyword>
<sequence length="374" mass="43374">MSSQHQSKKRVQLSIDNKREICEYAKQNSTLNHADIAKHFNDKYNFNINRSTVTKILSKKEKWLNILSTQQDPSTVRQRSVKYPKLNKAMELWVNQAIAMNLPLSDQILQEKGLEFAESFNIEDDDIRCSNGWVYKFKKRIGIHKITLHGEANSASLTDIAEGRLRLQQVLAEYDLENIYNADETGLFYRMEPNQTLSTSSIAGRKRAIEYIALAWENISADTIKNCWRHTGVLPPVCDDTNMMDIAGSEINQENEIEMLVDSLPDENRTIMQNYIQELDAPITAEEPLSREQIVSMVIMEDEDDSDESREEISCVQVKDARLGLETVIRYFEQQSDSTVFDFNDLRMFRKYLNLLSLKELESKRQQKIESYFT</sequence>
<dbReference type="Pfam" id="PF18107">
    <property type="entry name" value="HTH_ABP1_N"/>
    <property type="match status" value="1"/>
</dbReference>
<dbReference type="Pfam" id="PF03221">
    <property type="entry name" value="HTH_Tnp_Tc5"/>
    <property type="match status" value="1"/>
</dbReference>
<dbReference type="Gene3D" id="1.10.10.60">
    <property type="entry name" value="Homeodomain-like"/>
    <property type="match status" value="2"/>
</dbReference>
<dbReference type="GO" id="GO:0003677">
    <property type="term" value="F:DNA binding"/>
    <property type="evidence" value="ECO:0007669"/>
    <property type="project" value="UniProtKB-KW"/>
</dbReference>
<feature type="domain" description="HTH CENPB-type" evidence="2">
    <location>
        <begin position="74"/>
        <end position="147"/>
    </location>
</feature>
<evidence type="ECO:0000313" key="3">
    <source>
        <dbReference type="EMBL" id="CAG8674270.1"/>
    </source>
</evidence>
<protein>
    <submittedName>
        <fullName evidence="3">11782_t:CDS:1</fullName>
    </submittedName>
</protein>
<dbReference type="PROSITE" id="PS51253">
    <property type="entry name" value="HTH_CENPB"/>
    <property type="match status" value="1"/>
</dbReference>
<dbReference type="InterPro" id="IPR041188">
    <property type="entry name" value="HTH_ABP1_N"/>
</dbReference>
<evidence type="ECO:0000256" key="1">
    <source>
        <dbReference type="ARBA" id="ARBA00023125"/>
    </source>
</evidence>
<dbReference type="InterPro" id="IPR009057">
    <property type="entry name" value="Homeodomain-like_sf"/>
</dbReference>
<dbReference type="EMBL" id="CAJVPL010008434">
    <property type="protein sequence ID" value="CAG8674270.1"/>
    <property type="molecule type" value="Genomic_DNA"/>
</dbReference>
<evidence type="ECO:0000313" key="4">
    <source>
        <dbReference type="Proteomes" id="UP000789831"/>
    </source>
</evidence>
<name>A0A9N9EHK2_9GLOM</name>
<dbReference type="GO" id="GO:0005634">
    <property type="term" value="C:nucleus"/>
    <property type="evidence" value="ECO:0007669"/>
    <property type="project" value="TreeGrafter"/>
</dbReference>
<dbReference type="PANTHER" id="PTHR19303:SF73">
    <property type="entry name" value="PROTEIN PDC2"/>
    <property type="match status" value="1"/>
</dbReference>
<evidence type="ECO:0000259" key="2">
    <source>
        <dbReference type="PROSITE" id="PS51253"/>
    </source>
</evidence>
<dbReference type="AlphaFoldDB" id="A0A9N9EHK2"/>
<keyword evidence="4" id="KW-1185">Reference proteome</keyword>
<organism evidence="3 4">
    <name type="scientific">Ambispora gerdemannii</name>
    <dbReference type="NCBI Taxonomy" id="144530"/>
    <lineage>
        <taxon>Eukaryota</taxon>
        <taxon>Fungi</taxon>
        <taxon>Fungi incertae sedis</taxon>
        <taxon>Mucoromycota</taxon>
        <taxon>Glomeromycotina</taxon>
        <taxon>Glomeromycetes</taxon>
        <taxon>Archaeosporales</taxon>
        <taxon>Ambisporaceae</taxon>
        <taxon>Ambispora</taxon>
    </lineage>
</organism>
<dbReference type="SMART" id="SM00674">
    <property type="entry name" value="CENPB"/>
    <property type="match status" value="1"/>
</dbReference>
<accession>A0A9N9EHK2</accession>
<dbReference type="InterPro" id="IPR050863">
    <property type="entry name" value="CenT-Element_Derived"/>
</dbReference>
<comment type="caution">
    <text evidence="3">The sequence shown here is derived from an EMBL/GenBank/DDBJ whole genome shotgun (WGS) entry which is preliminary data.</text>
</comment>
<dbReference type="PANTHER" id="PTHR19303">
    <property type="entry name" value="TRANSPOSON"/>
    <property type="match status" value="1"/>
</dbReference>
<dbReference type="InterPro" id="IPR006600">
    <property type="entry name" value="HTH_CenpB_DNA-bd_dom"/>
</dbReference>
<dbReference type="OrthoDB" id="2447222at2759"/>
<dbReference type="SUPFAM" id="SSF46689">
    <property type="entry name" value="Homeodomain-like"/>
    <property type="match status" value="2"/>
</dbReference>